<dbReference type="Pfam" id="PF05643">
    <property type="entry name" value="GNA1162-like"/>
    <property type="match status" value="1"/>
</dbReference>
<evidence type="ECO:0000313" key="3">
    <source>
        <dbReference type="Proteomes" id="UP000199452"/>
    </source>
</evidence>
<name>A0A1G6S207_9BACT</name>
<evidence type="ECO:0000256" key="1">
    <source>
        <dbReference type="SAM" id="SignalP"/>
    </source>
</evidence>
<dbReference type="Gene3D" id="3.40.50.10610">
    <property type="entry name" value="ABC-type transport auxiliary lipoprotein component"/>
    <property type="match status" value="1"/>
</dbReference>
<reference evidence="2 3" key="1">
    <citation type="submission" date="2016-09" db="EMBL/GenBank/DDBJ databases">
        <authorList>
            <person name="Capua I."/>
            <person name="De Benedictis P."/>
            <person name="Joannis T."/>
            <person name="Lombin L.H."/>
            <person name="Cattoli G."/>
        </authorList>
    </citation>
    <scope>NUCLEOTIDE SEQUENCE [LARGE SCALE GENOMIC DNA]</scope>
    <source>
        <strain evidence="2 3">A7P-90m</strain>
    </source>
</reference>
<protein>
    <recommendedName>
        <fullName evidence="4">Lipoprotein</fullName>
    </recommendedName>
</protein>
<evidence type="ECO:0008006" key="4">
    <source>
        <dbReference type="Google" id="ProtNLM"/>
    </source>
</evidence>
<dbReference type="OrthoDB" id="1014694at2"/>
<sequence>MKKTIILLGISAVLLSSCATTTPVQKSVAYKGMYAEKPLTVLLMPPINRSTNVEAKEYFHSTLNVPLANSGFYVIPPFLSMEILKKESAYDSELFLNTPLTKFREVFGADIVLFTIIHKWDKSSLAAKVYIDVEYIFKSTKTNEIVYTRRGNVAYSTAVSAGGGGAIGALVAITASAINTAATKYVDVARICNAYTLKDLPAGKYSPFFGLDGDQIAGQKQFSVVLNSQYR</sequence>
<dbReference type="RefSeq" id="WP_092440687.1">
    <property type="nucleotide sequence ID" value="NZ_FMYP01000085.1"/>
</dbReference>
<dbReference type="Proteomes" id="UP000199452">
    <property type="component" value="Unassembled WGS sequence"/>
</dbReference>
<evidence type="ECO:0000313" key="2">
    <source>
        <dbReference type="EMBL" id="SDD10859.1"/>
    </source>
</evidence>
<gene>
    <name evidence="2" type="ORF">SAMN05216323_108515</name>
</gene>
<dbReference type="InterPro" id="IPR008517">
    <property type="entry name" value="GNA1162-like"/>
</dbReference>
<proteinExistence type="predicted"/>
<dbReference type="AlphaFoldDB" id="A0A1G6S207"/>
<dbReference type="EMBL" id="FMYP01000085">
    <property type="protein sequence ID" value="SDD10859.1"/>
    <property type="molecule type" value="Genomic_DNA"/>
</dbReference>
<feature type="chain" id="PRO_5011746632" description="Lipoprotein" evidence="1">
    <location>
        <begin position="20"/>
        <end position="231"/>
    </location>
</feature>
<accession>A0A1G6S207</accession>
<keyword evidence="1" id="KW-0732">Signal</keyword>
<keyword evidence="3" id="KW-1185">Reference proteome</keyword>
<organism evidence="2 3">
    <name type="scientific">Williamwhitmania taraxaci</name>
    <dbReference type="NCBI Taxonomy" id="1640674"/>
    <lineage>
        <taxon>Bacteria</taxon>
        <taxon>Pseudomonadati</taxon>
        <taxon>Bacteroidota</taxon>
        <taxon>Bacteroidia</taxon>
        <taxon>Bacteroidales</taxon>
        <taxon>Williamwhitmaniaceae</taxon>
        <taxon>Williamwhitmania</taxon>
    </lineage>
</organism>
<dbReference type="STRING" id="1640674.SAMN05216323_108515"/>
<dbReference type="PROSITE" id="PS51257">
    <property type="entry name" value="PROKAR_LIPOPROTEIN"/>
    <property type="match status" value="1"/>
</dbReference>
<feature type="signal peptide" evidence="1">
    <location>
        <begin position="1"/>
        <end position="19"/>
    </location>
</feature>